<gene>
    <name evidence="1" type="ORF">OG563_12920</name>
</gene>
<keyword evidence="2" id="KW-1185">Reference proteome</keyword>
<organism evidence="1 2">
    <name type="scientific">Nocardia vinacea</name>
    <dbReference type="NCBI Taxonomy" id="96468"/>
    <lineage>
        <taxon>Bacteria</taxon>
        <taxon>Bacillati</taxon>
        <taxon>Actinomycetota</taxon>
        <taxon>Actinomycetes</taxon>
        <taxon>Mycobacteriales</taxon>
        <taxon>Nocardiaceae</taxon>
        <taxon>Nocardia</taxon>
    </lineage>
</organism>
<evidence type="ECO:0000313" key="2">
    <source>
        <dbReference type="Proteomes" id="UP001432062"/>
    </source>
</evidence>
<dbReference type="RefSeq" id="WP_327093802.1">
    <property type="nucleotide sequence ID" value="NZ_CP109149.1"/>
</dbReference>
<name>A0ABZ1Z4I2_9NOCA</name>
<evidence type="ECO:0000313" key="1">
    <source>
        <dbReference type="EMBL" id="WUV49012.1"/>
    </source>
</evidence>
<reference evidence="1" key="1">
    <citation type="submission" date="2022-10" db="EMBL/GenBank/DDBJ databases">
        <title>The complete genomes of actinobacterial strains from the NBC collection.</title>
        <authorList>
            <person name="Joergensen T.S."/>
            <person name="Alvarez Arevalo M."/>
            <person name="Sterndorff E.B."/>
            <person name="Faurdal D."/>
            <person name="Vuksanovic O."/>
            <person name="Mourched A.-S."/>
            <person name="Charusanti P."/>
            <person name="Shaw S."/>
            <person name="Blin K."/>
            <person name="Weber T."/>
        </authorList>
    </citation>
    <scope>NUCLEOTIDE SEQUENCE</scope>
    <source>
        <strain evidence="1">NBC_01482</strain>
    </source>
</reference>
<dbReference type="EMBL" id="CP109441">
    <property type="protein sequence ID" value="WUV49012.1"/>
    <property type="molecule type" value="Genomic_DNA"/>
</dbReference>
<proteinExistence type="predicted"/>
<sequence length="50" mass="5199">MLMGAASVLTGVRDRLPGTVLYADDGPLVTGVRLHAHVAHDHLTGLLAPI</sequence>
<protein>
    <submittedName>
        <fullName evidence="1">Uncharacterized protein</fullName>
    </submittedName>
</protein>
<accession>A0ABZ1Z4I2</accession>
<dbReference type="Proteomes" id="UP001432062">
    <property type="component" value="Chromosome"/>
</dbReference>